<feature type="domain" description="C2H2-type" evidence="10">
    <location>
        <begin position="402"/>
        <end position="431"/>
    </location>
</feature>
<dbReference type="PROSITE" id="PS00028">
    <property type="entry name" value="ZINC_FINGER_C2H2_1"/>
    <property type="match status" value="5"/>
</dbReference>
<comment type="caution">
    <text evidence="11">The sequence shown here is derived from an EMBL/GenBank/DDBJ whole genome shotgun (WGS) entry which is preliminary data.</text>
</comment>
<reference evidence="11 12" key="2">
    <citation type="journal article" date="2022" name="Mol. Biol. Evol.">
        <title>Comparative Genomics Reveals Insights into the Divergent Evolution of Astigmatic Mites and Household Pest Adaptations.</title>
        <authorList>
            <person name="Xiong Q."/>
            <person name="Wan A.T."/>
            <person name="Liu X."/>
            <person name="Fung C.S."/>
            <person name="Xiao X."/>
            <person name="Malainual N."/>
            <person name="Hou J."/>
            <person name="Wang L."/>
            <person name="Wang M."/>
            <person name="Yang K.Y."/>
            <person name="Cui Y."/>
            <person name="Leung E.L."/>
            <person name="Nong W."/>
            <person name="Shin S.K."/>
            <person name="Au S.W."/>
            <person name="Jeong K.Y."/>
            <person name="Chew F.T."/>
            <person name="Hui J.H."/>
            <person name="Leung T.F."/>
            <person name="Tungtrongchitr A."/>
            <person name="Zhong N."/>
            <person name="Liu Z."/>
            <person name="Tsui S.K."/>
        </authorList>
    </citation>
    <scope>NUCLEOTIDE SEQUENCE [LARGE SCALE GENOMIC DNA]</scope>
    <source>
        <strain evidence="11">Derp</strain>
    </source>
</reference>
<name>A0ABQ8JHV6_DERPT</name>
<feature type="region of interest" description="Disordered" evidence="9">
    <location>
        <begin position="211"/>
        <end position="279"/>
    </location>
</feature>
<feature type="domain" description="C2H2-type" evidence="10">
    <location>
        <begin position="314"/>
        <end position="341"/>
    </location>
</feature>
<evidence type="ECO:0000313" key="12">
    <source>
        <dbReference type="Proteomes" id="UP000887458"/>
    </source>
</evidence>
<dbReference type="PROSITE" id="PS50157">
    <property type="entry name" value="ZINC_FINGER_C2H2_2"/>
    <property type="match status" value="4"/>
</dbReference>
<evidence type="ECO:0000256" key="3">
    <source>
        <dbReference type="ARBA" id="ARBA00022771"/>
    </source>
</evidence>
<keyword evidence="4" id="KW-0862">Zinc</keyword>
<dbReference type="Proteomes" id="UP000887458">
    <property type="component" value="Unassembled WGS sequence"/>
</dbReference>
<sequence length="515" mass="60877">MNPTKKNLRSSMKKNNEKVGVNTIGKTSSFREKFNSLDDDRFVRNMELFDNIKLKIDQLNRLMILQRQCINSIKTFERFLKIQLNNNEKKNNDNSEQNISAKLIEIKKRYEKFVKSFQSSWKRCHRFEIQERPASEIYDHLFQLFEMLNDQINCKKSIDPIESVCLSLNPIHLESVDHILPSDEIEIQDNDCSIKTTYVCSKKLRNRSSNIKKLENDQKSSLDKNKKDQNSKQQLEKNTSKKEQLKGKTKKRKNSKSTMKKSKNLEQKQTQTNKKPKSAKNNGRIFYCNFPDCDYQVGCKSSYYVHRKKHSIVRKCDICLKTFENIFSLRLHRTEHENQPLKCPYEGCDAVYSWLDTLKKHIRVHNNEATIHRCEWPGCDYQSYRIDLLRKHRTRHTGERKFICQWPDCGKPFKTVSCLFDHIAMHKNERKHACTWIGCNYRCNLAGNLRKHMAIHEKKMIQIETNGDINESTNNIVQQQHLKQIDPSRNQNDTISISTLQQTMLINGENIYIEE</sequence>
<dbReference type="PANTHER" id="PTHR46179:SF13">
    <property type="entry name" value="C2H2-TYPE DOMAIN-CONTAINING PROTEIN"/>
    <property type="match status" value="1"/>
</dbReference>
<dbReference type="InterPro" id="IPR036236">
    <property type="entry name" value="Znf_C2H2_sf"/>
</dbReference>
<feature type="compositionally biased region" description="Basic residues" evidence="9">
    <location>
        <begin position="247"/>
        <end position="262"/>
    </location>
</feature>
<reference evidence="11 12" key="1">
    <citation type="journal article" date="2018" name="J. Allergy Clin. Immunol.">
        <title>High-quality assembly of Dermatophagoides pteronyssinus genome and transcriptome reveals a wide range of novel allergens.</title>
        <authorList>
            <person name="Liu X.Y."/>
            <person name="Yang K.Y."/>
            <person name="Wang M.Q."/>
            <person name="Kwok J.S."/>
            <person name="Zeng X."/>
            <person name="Yang Z."/>
            <person name="Xiao X.J."/>
            <person name="Lau C.P."/>
            <person name="Li Y."/>
            <person name="Huang Z.M."/>
            <person name="Ba J.G."/>
            <person name="Yim A.K."/>
            <person name="Ouyang C.Y."/>
            <person name="Ngai S.M."/>
            <person name="Chan T.F."/>
            <person name="Leung E.L."/>
            <person name="Liu L."/>
            <person name="Liu Z.G."/>
            <person name="Tsui S.K."/>
        </authorList>
    </citation>
    <scope>NUCLEOTIDE SEQUENCE [LARGE SCALE GENOMIC DNA]</scope>
    <source>
        <strain evidence="11">Derp</strain>
    </source>
</reference>
<gene>
    <name evidence="11" type="ORF">DERP_002486</name>
</gene>
<proteinExistence type="predicted"/>
<feature type="domain" description="C2H2-type" evidence="10">
    <location>
        <begin position="372"/>
        <end position="401"/>
    </location>
</feature>
<protein>
    <recommendedName>
        <fullName evidence="10">C2H2-type domain-containing protein</fullName>
    </recommendedName>
</protein>
<evidence type="ECO:0000256" key="4">
    <source>
        <dbReference type="ARBA" id="ARBA00022833"/>
    </source>
</evidence>
<keyword evidence="7" id="KW-0539">Nucleus</keyword>
<dbReference type="Gene3D" id="3.30.160.60">
    <property type="entry name" value="Classic Zinc Finger"/>
    <property type="match status" value="3"/>
</dbReference>
<evidence type="ECO:0000256" key="1">
    <source>
        <dbReference type="ARBA" id="ARBA00004123"/>
    </source>
</evidence>
<dbReference type="Pfam" id="PF00096">
    <property type="entry name" value="zf-C2H2"/>
    <property type="match status" value="1"/>
</dbReference>
<keyword evidence="12" id="KW-1185">Reference proteome</keyword>
<dbReference type="InterPro" id="IPR051061">
    <property type="entry name" value="Zinc_finger_trans_reg"/>
</dbReference>
<feature type="domain" description="C2H2-type" evidence="10">
    <location>
        <begin position="341"/>
        <end position="370"/>
    </location>
</feature>
<comment type="subcellular location">
    <subcellularLocation>
        <location evidence="1">Nucleus</location>
    </subcellularLocation>
</comment>
<keyword evidence="3 8" id="KW-0863">Zinc-finger</keyword>
<dbReference type="SMART" id="SM00355">
    <property type="entry name" value="ZnF_C2H2"/>
    <property type="match status" value="6"/>
</dbReference>
<keyword evidence="5" id="KW-0805">Transcription regulation</keyword>
<evidence type="ECO:0000256" key="2">
    <source>
        <dbReference type="ARBA" id="ARBA00022723"/>
    </source>
</evidence>
<evidence type="ECO:0000256" key="8">
    <source>
        <dbReference type="PROSITE-ProRule" id="PRU00042"/>
    </source>
</evidence>
<organism evidence="11 12">
    <name type="scientific">Dermatophagoides pteronyssinus</name>
    <name type="common">European house dust mite</name>
    <dbReference type="NCBI Taxonomy" id="6956"/>
    <lineage>
        <taxon>Eukaryota</taxon>
        <taxon>Metazoa</taxon>
        <taxon>Ecdysozoa</taxon>
        <taxon>Arthropoda</taxon>
        <taxon>Chelicerata</taxon>
        <taxon>Arachnida</taxon>
        <taxon>Acari</taxon>
        <taxon>Acariformes</taxon>
        <taxon>Sarcoptiformes</taxon>
        <taxon>Astigmata</taxon>
        <taxon>Psoroptidia</taxon>
        <taxon>Analgoidea</taxon>
        <taxon>Pyroglyphidae</taxon>
        <taxon>Dermatophagoidinae</taxon>
        <taxon>Dermatophagoides</taxon>
    </lineage>
</organism>
<evidence type="ECO:0000313" key="11">
    <source>
        <dbReference type="EMBL" id="KAH9422191.1"/>
    </source>
</evidence>
<dbReference type="SUPFAM" id="SSF57667">
    <property type="entry name" value="beta-beta-alpha zinc fingers"/>
    <property type="match status" value="2"/>
</dbReference>
<evidence type="ECO:0000256" key="9">
    <source>
        <dbReference type="SAM" id="MobiDB-lite"/>
    </source>
</evidence>
<keyword evidence="2" id="KW-0479">Metal-binding</keyword>
<dbReference type="PANTHER" id="PTHR46179">
    <property type="entry name" value="ZINC FINGER PROTEIN"/>
    <property type="match status" value="1"/>
</dbReference>
<evidence type="ECO:0000259" key="10">
    <source>
        <dbReference type="PROSITE" id="PS50157"/>
    </source>
</evidence>
<evidence type="ECO:0000256" key="6">
    <source>
        <dbReference type="ARBA" id="ARBA00023163"/>
    </source>
</evidence>
<evidence type="ECO:0000256" key="7">
    <source>
        <dbReference type="ARBA" id="ARBA00023242"/>
    </source>
</evidence>
<evidence type="ECO:0000256" key="5">
    <source>
        <dbReference type="ARBA" id="ARBA00023015"/>
    </source>
</evidence>
<feature type="compositionally biased region" description="Basic and acidic residues" evidence="9">
    <location>
        <begin position="212"/>
        <end position="246"/>
    </location>
</feature>
<keyword evidence="6" id="KW-0804">Transcription</keyword>
<dbReference type="EMBL" id="NJHN03000037">
    <property type="protein sequence ID" value="KAH9422191.1"/>
    <property type="molecule type" value="Genomic_DNA"/>
</dbReference>
<accession>A0ABQ8JHV6</accession>
<dbReference type="InterPro" id="IPR013087">
    <property type="entry name" value="Znf_C2H2_type"/>
</dbReference>